<sequence length="204" mass="22692">MDVLLYAVFDWLEGHREVVAIDGDINMLTVVSDYKDFLLFAVDPLETPRYFALHDTTSCIMYWGLANDLLAIEHDESGVDGLHLVRQSSKFAFANVSMESLLAQQSVLLLPLSVGRHIVRDTLDPFGPCPVAVRALHRTITATIMTVLNVNSEAHATFLSLPSLYDGLVPPHSYYSKAWAIPWEYNLFWAATSCATRSDIGKGC</sequence>
<organism evidence="1 2">
    <name type="scientific">Aphanomyces astaci</name>
    <name type="common">Crayfish plague agent</name>
    <dbReference type="NCBI Taxonomy" id="112090"/>
    <lineage>
        <taxon>Eukaryota</taxon>
        <taxon>Sar</taxon>
        <taxon>Stramenopiles</taxon>
        <taxon>Oomycota</taxon>
        <taxon>Saprolegniomycetes</taxon>
        <taxon>Saprolegniales</taxon>
        <taxon>Verrucalvaceae</taxon>
        <taxon>Aphanomyces</taxon>
    </lineage>
</organism>
<proteinExistence type="predicted"/>
<accession>A0A425DBV9</accession>
<dbReference type="EMBL" id="MZMZ02002235">
    <property type="protein sequence ID" value="RQM26759.1"/>
    <property type="molecule type" value="Genomic_DNA"/>
</dbReference>
<name>A0A425DBV9_APHAT</name>
<dbReference type="VEuPathDB" id="FungiDB:H257_03342"/>
<comment type="caution">
    <text evidence="1">The sequence shown here is derived from an EMBL/GenBank/DDBJ whole genome shotgun (WGS) entry which is preliminary data.</text>
</comment>
<dbReference type="AlphaFoldDB" id="A0A425DBV9"/>
<evidence type="ECO:0000313" key="2">
    <source>
        <dbReference type="Proteomes" id="UP000284702"/>
    </source>
</evidence>
<dbReference type="Proteomes" id="UP000284702">
    <property type="component" value="Unassembled WGS sequence"/>
</dbReference>
<evidence type="ECO:0000313" key="1">
    <source>
        <dbReference type="EMBL" id="RQM26759.1"/>
    </source>
</evidence>
<keyword evidence="2" id="KW-1185">Reference proteome</keyword>
<reference evidence="1" key="1">
    <citation type="submission" date="2018-07" db="EMBL/GenBank/DDBJ databases">
        <title>Annotation of Aphanomyces astaci genome assembly.</title>
        <authorList>
            <person name="Studholme D.J."/>
        </authorList>
    </citation>
    <scope>NUCLEOTIDE SEQUENCE [LARGE SCALE GENOMIC DNA]</scope>
    <source>
        <strain evidence="1">Pc</strain>
    </source>
</reference>
<protein>
    <submittedName>
        <fullName evidence="1">Uncharacterized protein</fullName>
    </submittedName>
</protein>
<gene>
    <name evidence="1" type="ORF">B5M09_003185</name>
</gene>